<dbReference type="OrthoDB" id="10044938at2759"/>
<gene>
    <name evidence="4" type="ORF">PAC_14132</name>
</gene>
<sequence length="902" mass="98290">MIAASDPMTPEPPEFHTKTLLSPLSPLPVHLPEPSNIPVLRNQIDPIFNMTSTHIELEPPKTDVAVLTDSIPGSADVAARSPSADSSFSDAYKEQPDSTEQKQDGNTKQGDDVSDDYAMTFDSDGEAHADSQDVSQAIIEPETKFSIVSVSEITEPSSLLSNQPAADIQGGPAVAIPKLSDESPTADFPNPNPSSLLPLSIEVPATSPTGKSDVAGPPAESADSKPLIHDDASSDGIDIQQLLDNITANAEKKEAATAGQSATSPIVAIPKSSSGLPPHSSLPPRPNVPQKRQYDDIQKYHTTPAGLPQPPNSFRPPLVAAGAPGTSTDPRGGLPPPPGRSMDPRGGLPPPPIVTFRSPHSTSSPISPASYSQINRLSVQGNQAKSIGSQDEADELDAKWGPEIQRKYDEFLDNERHFVTEGLWDQFPNGSRLFIGNLPSEKVTKRDIFHVFHPYGKIAQISIKQAYGFVQFHDSQACYAALQREQGSEVRGKRIHLEISKPQKNTRNAQASRQRSRSPDYSRGMAGRGGRNGQGRDHVDRYEPRATPQTRVDEYGRPLRVRDDYRPSSARSPTPPRGGNFRGRDDYGPRGRESYNSRDNRRGRSRSPPYGQREMGRYRERSMSPRSREADEDATLQIPRREPRDVPDVQIILMDQLDRNFISWVENEIRGRGINVEVMFLSPRFPLQAVIRRQILEGVHAVSKLDMRSQNSSKIPLQVFDRQGGVNNVRFDEYQDLDPKIAAELVLRAKQTQPQALVQSAPYVPSPHQYANGQQYQQPAPAPAPAAPSLANMVGQLDNATLQKLLGSLTQQQQNAPAAAANSQIDLAGILGGLNGQQQQPPQQSYQQPPADPYAHLASNPALASILASGAAAAPQPPVQAQPQQSAQQVQNIMAQLARFRQ</sequence>
<feature type="region of interest" description="Disordered" evidence="2">
    <location>
        <begin position="490"/>
        <end position="642"/>
    </location>
</feature>
<name>A0A1L7XGT4_9HELO</name>
<dbReference type="PROSITE" id="PS50102">
    <property type="entry name" value="RRM"/>
    <property type="match status" value="1"/>
</dbReference>
<dbReference type="SUPFAM" id="SSF54928">
    <property type="entry name" value="RNA-binding domain, RBD"/>
    <property type="match status" value="1"/>
</dbReference>
<keyword evidence="1" id="KW-0694">RNA-binding</keyword>
<feature type="region of interest" description="Disordered" evidence="2">
    <location>
        <begin position="768"/>
        <end position="789"/>
    </location>
</feature>
<reference evidence="4 5" key="1">
    <citation type="submission" date="2016-03" db="EMBL/GenBank/DDBJ databases">
        <authorList>
            <person name="Ploux O."/>
        </authorList>
    </citation>
    <scope>NUCLEOTIDE SEQUENCE [LARGE SCALE GENOMIC DNA]</scope>
    <source>
        <strain evidence="4 5">UAMH 11012</strain>
    </source>
</reference>
<feature type="compositionally biased region" description="Polar residues" evidence="2">
    <location>
        <begin position="769"/>
        <end position="778"/>
    </location>
</feature>
<evidence type="ECO:0000259" key="3">
    <source>
        <dbReference type="PROSITE" id="PS50102"/>
    </source>
</evidence>
<feature type="compositionally biased region" description="Low complexity" evidence="2">
    <location>
        <begin position="837"/>
        <end position="849"/>
    </location>
</feature>
<dbReference type="InterPro" id="IPR012677">
    <property type="entry name" value="Nucleotide-bd_a/b_plait_sf"/>
</dbReference>
<dbReference type="Gene3D" id="3.30.70.330">
    <property type="match status" value="1"/>
</dbReference>
<feature type="compositionally biased region" description="Basic and acidic residues" evidence="2">
    <location>
        <begin position="91"/>
        <end position="111"/>
    </location>
</feature>
<feature type="compositionally biased region" description="Basic and acidic residues" evidence="2">
    <location>
        <begin position="551"/>
        <end position="566"/>
    </location>
</feature>
<evidence type="ECO:0000256" key="2">
    <source>
        <dbReference type="SAM" id="MobiDB-lite"/>
    </source>
</evidence>
<feature type="region of interest" description="Disordered" evidence="2">
    <location>
        <begin position="252"/>
        <end position="369"/>
    </location>
</feature>
<dbReference type="SMART" id="SM00360">
    <property type="entry name" value="RRM"/>
    <property type="match status" value="1"/>
</dbReference>
<dbReference type="EMBL" id="FJOG01000026">
    <property type="protein sequence ID" value="CZR64234.1"/>
    <property type="molecule type" value="Genomic_DNA"/>
</dbReference>
<dbReference type="AlphaFoldDB" id="A0A1L7XGT4"/>
<feature type="compositionally biased region" description="Basic and acidic residues" evidence="2">
    <location>
        <begin position="582"/>
        <end position="602"/>
    </location>
</feature>
<feature type="region of interest" description="Disordered" evidence="2">
    <location>
        <begin position="832"/>
        <end position="854"/>
    </location>
</feature>
<keyword evidence="5" id="KW-1185">Reference proteome</keyword>
<dbReference type="InterPro" id="IPR052600">
    <property type="entry name" value="Nuc_rcpt_coact/corep"/>
</dbReference>
<dbReference type="STRING" id="576137.A0A1L7XGT4"/>
<feature type="domain" description="RRM" evidence="3">
    <location>
        <begin position="431"/>
        <end position="502"/>
    </location>
</feature>
<feature type="compositionally biased region" description="Low complexity" evidence="2">
    <location>
        <begin position="270"/>
        <end position="279"/>
    </location>
</feature>
<evidence type="ECO:0000256" key="1">
    <source>
        <dbReference type="PROSITE-ProRule" id="PRU00176"/>
    </source>
</evidence>
<accession>A0A1L7XGT4</accession>
<dbReference type="GO" id="GO:0003723">
    <property type="term" value="F:RNA binding"/>
    <property type="evidence" value="ECO:0007669"/>
    <property type="project" value="UniProtKB-UniRule"/>
</dbReference>
<evidence type="ECO:0000313" key="4">
    <source>
        <dbReference type="EMBL" id="CZR64234.1"/>
    </source>
</evidence>
<dbReference type="InterPro" id="IPR035979">
    <property type="entry name" value="RBD_domain_sf"/>
</dbReference>
<proteinExistence type="predicted"/>
<feature type="compositionally biased region" description="Basic and acidic residues" evidence="2">
    <location>
        <begin position="490"/>
        <end position="501"/>
    </location>
</feature>
<dbReference type="Pfam" id="PF00076">
    <property type="entry name" value="RRM_1"/>
    <property type="match status" value="1"/>
</dbReference>
<dbReference type="Proteomes" id="UP000184330">
    <property type="component" value="Unassembled WGS sequence"/>
</dbReference>
<dbReference type="PANTHER" id="PTHR23295:SF6">
    <property type="entry name" value="NEOSIN, ISOFORM A"/>
    <property type="match status" value="1"/>
</dbReference>
<dbReference type="PANTHER" id="PTHR23295">
    <property type="entry name" value="NUCLEAR RECEPTOR COACTIVATOR 5-RELATED"/>
    <property type="match status" value="1"/>
</dbReference>
<feature type="compositionally biased region" description="Basic and acidic residues" evidence="2">
    <location>
        <begin position="534"/>
        <end position="544"/>
    </location>
</feature>
<feature type="region of interest" description="Disordered" evidence="2">
    <location>
        <begin position="175"/>
        <end position="236"/>
    </location>
</feature>
<organism evidence="4 5">
    <name type="scientific">Phialocephala subalpina</name>
    <dbReference type="NCBI Taxonomy" id="576137"/>
    <lineage>
        <taxon>Eukaryota</taxon>
        <taxon>Fungi</taxon>
        <taxon>Dikarya</taxon>
        <taxon>Ascomycota</taxon>
        <taxon>Pezizomycotina</taxon>
        <taxon>Leotiomycetes</taxon>
        <taxon>Helotiales</taxon>
        <taxon>Mollisiaceae</taxon>
        <taxon>Phialocephala</taxon>
        <taxon>Phialocephala fortinii species complex</taxon>
    </lineage>
</organism>
<feature type="compositionally biased region" description="Low complexity" evidence="2">
    <location>
        <begin position="358"/>
        <end position="369"/>
    </location>
</feature>
<evidence type="ECO:0000313" key="5">
    <source>
        <dbReference type="Proteomes" id="UP000184330"/>
    </source>
</evidence>
<feature type="region of interest" description="Disordered" evidence="2">
    <location>
        <begin position="1"/>
        <end position="23"/>
    </location>
</feature>
<protein>
    <submittedName>
        <fullName evidence="4">Related to RNA-binding protein</fullName>
    </submittedName>
</protein>
<feature type="compositionally biased region" description="Basic and acidic residues" evidence="2">
    <location>
        <begin position="614"/>
        <end position="629"/>
    </location>
</feature>
<feature type="compositionally biased region" description="Basic and acidic residues" evidence="2">
    <location>
        <begin position="222"/>
        <end position="232"/>
    </location>
</feature>
<feature type="region of interest" description="Disordered" evidence="2">
    <location>
        <begin position="74"/>
        <end position="132"/>
    </location>
</feature>
<dbReference type="InterPro" id="IPR000504">
    <property type="entry name" value="RRM_dom"/>
</dbReference>
<dbReference type="SUPFAM" id="SSF52954">
    <property type="entry name" value="Class II aaRS ABD-related"/>
    <property type="match status" value="1"/>
</dbReference>